<dbReference type="PANTHER" id="PTHR34065:SF1">
    <property type="entry name" value="CELL DIVISION CONTROL PROTEIN 14"/>
    <property type="match status" value="1"/>
</dbReference>
<gene>
    <name evidence="2" type="ORF">EHS24_009699</name>
</gene>
<evidence type="ECO:0000313" key="3">
    <source>
        <dbReference type="Proteomes" id="UP000279236"/>
    </source>
</evidence>
<feature type="compositionally biased region" description="Polar residues" evidence="1">
    <location>
        <begin position="508"/>
        <end position="530"/>
    </location>
</feature>
<dbReference type="STRING" id="105984.A0A427XMT4"/>
<proteinExistence type="predicted"/>
<reference evidence="2 3" key="1">
    <citation type="submission" date="2018-11" db="EMBL/GenBank/DDBJ databases">
        <title>Genome sequence of Apiotrichum porosum DSM 27194.</title>
        <authorList>
            <person name="Aliyu H."/>
            <person name="Gorte O."/>
            <person name="Ochsenreither K."/>
        </authorList>
    </citation>
    <scope>NUCLEOTIDE SEQUENCE [LARGE SCALE GENOMIC DNA]</scope>
    <source>
        <strain evidence="2 3">DSM 27194</strain>
    </source>
</reference>
<organism evidence="2 3">
    <name type="scientific">Apiotrichum porosum</name>
    <dbReference type="NCBI Taxonomy" id="105984"/>
    <lineage>
        <taxon>Eukaryota</taxon>
        <taxon>Fungi</taxon>
        <taxon>Dikarya</taxon>
        <taxon>Basidiomycota</taxon>
        <taxon>Agaricomycotina</taxon>
        <taxon>Tremellomycetes</taxon>
        <taxon>Trichosporonales</taxon>
        <taxon>Trichosporonaceae</taxon>
        <taxon>Apiotrichum</taxon>
    </lineage>
</organism>
<dbReference type="GeneID" id="39594242"/>
<feature type="compositionally biased region" description="Low complexity" evidence="1">
    <location>
        <begin position="414"/>
        <end position="427"/>
    </location>
</feature>
<dbReference type="AlphaFoldDB" id="A0A427XMT4"/>
<dbReference type="Proteomes" id="UP000279236">
    <property type="component" value="Unassembled WGS sequence"/>
</dbReference>
<evidence type="ECO:0008006" key="4">
    <source>
        <dbReference type="Google" id="ProtNLM"/>
    </source>
</evidence>
<name>A0A427XMT4_9TREE</name>
<dbReference type="EMBL" id="RSCE01000009">
    <property type="protein sequence ID" value="RSH80027.1"/>
    <property type="molecule type" value="Genomic_DNA"/>
</dbReference>
<feature type="compositionally biased region" description="Polar residues" evidence="1">
    <location>
        <begin position="345"/>
        <end position="374"/>
    </location>
</feature>
<feature type="region of interest" description="Disordered" evidence="1">
    <location>
        <begin position="1"/>
        <end position="76"/>
    </location>
</feature>
<dbReference type="Pfam" id="PF08045">
    <property type="entry name" value="CDC14"/>
    <property type="match status" value="1"/>
</dbReference>
<feature type="compositionally biased region" description="Polar residues" evidence="1">
    <location>
        <begin position="1"/>
        <end position="21"/>
    </location>
</feature>
<dbReference type="RefSeq" id="XP_028475136.1">
    <property type="nucleotide sequence ID" value="XM_028624968.1"/>
</dbReference>
<evidence type="ECO:0000256" key="1">
    <source>
        <dbReference type="SAM" id="MobiDB-lite"/>
    </source>
</evidence>
<dbReference type="PANTHER" id="PTHR34065">
    <property type="entry name" value="CELL DIVISION CONTROL PROTEIN 14"/>
    <property type="match status" value="1"/>
</dbReference>
<dbReference type="InterPro" id="IPR012535">
    <property type="entry name" value="Cell_div_Cdc14"/>
</dbReference>
<sequence>MASSSGSDTPSRRMSSAASTPSRHRKSHSTSAIAGLVSARKPTSSGLAAVAEGRKSSNESDTPLDPRDALEDVRSLRSSGRRRLRALRDLERGLASACGNGGLEAFVALQVHTPLLTLLARHAASLSKRASITSLPAGDEFARHLSPEIDTSLSILQGVTLLSRNCKAAVGERWAMEMFLDLLLLLRTQTTEGNARPTAYNLLDLLFCVLVDSPEHARTFEDLQGLEAVTRVLRGTDVPKDVKMKCCEFLYFWLLPEGAITMPDMGANLPELPSRSTSTSSMGNSFLVGEASSASFATTDDITMPSPAHSRTASEVSLRASTREGETGLPFVPQTPRKPAKPSLGFQTPSRSAATPSSMRRISGSSTATTLTPVPSSPDDRKEEDDGSLTRRDSKAWAAAQRTGLVPGREDAGSRASSGSSTSSSATVVPPGHKRRGSVGPSPPSRVTVEQTARVTRSSTSTEAGSLGASLARRPSMRAGSITKSPLSGDTVDSPAAVTPVRPRPSHSRTQSSQSGLPSTTPEARGQQKSRGFPSELTRGMLPSVVSSPVPLTPSRRIPTERLAAGSIRSVAEKKEMLGKWLGNVDQLVQGVEKVGLWPKK</sequence>
<comment type="caution">
    <text evidence="2">The sequence shown here is derived from an EMBL/GenBank/DDBJ whole genome shotgun (WGS) entry which is preliminary data.</text>
</comment>
<feature type="region of interest" description="Disordered" evidence="1">
    <location>
        <begin position="298"/>
        <end position="557"/>
    </location>
</feature>
<keyword evidence="3" id="KW-1185">Reference proteome</keyword>
<dbReference type="OrthoDB" id="5357220at2759"/>
<accession>A0A427XMT4</accession>
<protein>
    <recommendedName>
        <fullName evidence="4">Cell division control protein 14</fullName>
    </recommendedName>
</protein>
<feature type="compositionally biased region" description="Basic and acidic residues" evidence="1">
    <location>
        <begin position="52"/>
        <end position="75"/>
    </location>
</feature>
<feature type="compositionally biased region" description="Polar residues" evidence="1">
    <location>
        <begin position="448"/>
        <end position="464"/>
    </location>
</feature>
<evidence type="ECO:0000313" key="2">
    <source>
        <dbReference type="EMBL" id="RSH80027.1"/>
    </source>
</evidence>